<gene>
    <name evidence="1" type="ORF">Lalb_Chr10g0104141</name>
</gene>
<accession>A0A6A4PXC2</accession>
<sequence length="74" mass="8178">MKKSLVVVFFFVFLFVAASGWEIEAQVKKPGYGDPCGKTEDCPPCKCDVPGFCICCFCILKRCVCFRPPASSTK</sequence>
<keyword evidence="2" id="KW-1185">Reference proteome</keyword>
<evidence type="ECO:0000313" key="2">
    <source>
        <dbReference type="Proteomes" id="UP000447434"/>
    </source>
</evidence>
<name>A0A6A4PXC2_LUPAL</name>
<dbReference type="EMBL" id="WOCE01000010">
    <property type="protein sequence ID" value="KAE9606083.1"/>
    <property type="molecule type" value="Genomic_DNA"/>
</dbReference>
<proteinExistence type="predicted"/>
<comment type="caution">
    <text evidence="1">The sequence shown here is derived from an EMBL/GenBank/DDBJ whole genome shotgun (WGS) entry which is preliminary data.</text>
</comment>
<dbReference type="Proteomes" id="UP000447434">
    <property type="component" value="Chromosome 10"/>
</dbReference>
<organism evidence="1 2">
    <name type="scientific">Lupinus albus</name>
    <name type="common">White lupine</name>
    <name type="synonym">Lupinus termis</name>
    <dbReference type="NCBI Taxonomy" id="3870"/>
    <lineage>
        <taxon>Eukaryota</taxon>
        <taxon>Viridiplantae</taxon>
        <taxon>Streptophyta</taxon>
        <taxon>Embryophyta</taxon>
        <taxon>Tracheophyta</taxon>
        <taxon>Spermatophyta</taxon>
        <taxon>Magnoliopsida</taxon>
        <taxon>eudicotyledons</taxon>
        <taxon>Gunneridae</taxon>
        <taxon>Pentapetalae</taxon>
        <taxon>rosids</taxon>
        <taxon>fabids</taxon>
        <taxon>Fabales</taxon>
        <taxon>Fabaceae</taxon>
        <taxon>Papilionoideae</taxon>
        <taxon>50 kb inversion clade</taxon>
        <taxon>genistoids sensu lato</taxon>
        <taxon>core genistoids</taxon>
        <taxon>Genisteae</taxon>
        <taxon>Lupinus</taxon>
    </lineage>
</organism>
<dbReference type="AlphaFoldDB" id="A0A6A4PXC2"/>
<evidence type="ECO:0000313" key="1">
    <source>
        <dbReference type="EMBL" id="KAE9606083.1"/>
    </source>
</evidence>
<reference evidence="2" key="1">
    <citation type="journal article" date="2020" name="Nat. Commun.">
        <title>Genome sequence of the cluster root forming white lupin.</title>
        <authorList>
            <person name="Hufnagel B."/>
            <person name="Marques A."/>
            <person name="Soriano A."/>
            <person name="Marques L."/>
            <person name="Divol F."/>
            <person name="Doumas P."/>
            <person name="Sallet E."/>
            <person name="Mancinotti D."/>
            <person name="Carrere S."/>
            <person name="Marande W."/>
            <person name="Arribat S."/>
            <person name="Keller J."/>
            <person name="Huneau C."/>
            <person name="Blein T."/>
            <person name="Aime D."/>
            <person name="Laguerre M."/>
            <person name="Taylor J."/>
            <person name="Schubert V."/>
            <person name="Nelson M."/>
            <person name="Geu-Flores F."/>
            <person name="Crespi M."/>
            <person name="Gallardo-Guerrero K."/>
            <person name="Delaux P.-M."/>
            <person name="Salse J."/>
            <person name="Berges H."/>
            <person name="Guyot R."/>
            <person name="Gouzy J."/>
            <person name="Peret B."/>
        </authorList>
    </citation>
    <scope>NUCLEOTIDE SEQUENCE [LARGE SCALE GENOMIC DNA]</scope>
    <source>
        <strain evidence="2">cv. Amiga</strain>
    </source>
</reference>
<protein>
    <submittedName>
        <fullName evidence="1">Uncharacterized protein</fullName>
    </submittedName>
</protein>